<accession>A0ABQ2QFF1</accession>
<comment type="caution">
    <text evidence="1">The sequence shown here is derived from an EMBL/GenBank/DDBJ whole genome shotgun (WGS) entry which is preliminary data.</text>
</comment>
<dbReference type="Proteomes" id="UP000611554">
    <property type="component" value="Unassembled WGS sequence"/>
</dbReference>
<evidence type="ECO:0000313" key="2">
    <source>
        <dbReference type="Proteomes" id="UP000611554"/>
    </source>
</evidence>
<sequence>MRTLEGMTAAHDYDDVHHLVEQLTPDQLVEVRAHALRLVTGRRTFVPWSELRRTAARLPRIDYVEFRSDVDAAIDSDTLLGDAR</sequence>
<gene>
    <name evidence="1" type="ORF">GCM10010140_03350</name>
</gene>
<dbReference type="EMBL" id="BMQJ01000001">
    <property type="protein sequence ID" value="GGP78470.1"/>
    <property type="molecule type" value="Genomic_DNA"/>
</dbReference>
<name>A0ABQ2QFF1_9ACTN</name>
<proteinExistence type="predicted"/>
<evidence type="ECO:0000313" key="1">
    <source>
        <dbReference type="EMBL" id="GGP78470.1"/>
    </source>
</evidence>
<keyword evidence="2" id="KW-1185">Reference proteome</keyword>
<reference evidence="2" key="1">
    <citation type="journal article" date="2019" name="Int. J. Syst. Evol. Microbiol.">
        <title>The Global Catalogue of Microorganisms (GCM) 10K type strain sequencing project: providing services to taxonomists for standard genome sequencing and annotation.</title>
        <authorList>
            <consortium name="The Broad Institute Genomics Platform"/>
            <consortium name="The Broad Institute Genome Sequencing Center for Infectious Disease"/>
            <person name="Wu L."/>
            <person name="Ma J."/>
        </authorList>
    </citation>
    <scope>NUCLEOTIDE SEQUENCE [LARGE SCALE GENOMIC DNA]</scope>
    <source>
        <strain evidence="2">JCM 3115</strain>
    </source>
</reference>
<protein>
    <submittedName>
        <fullName evidence="1">Uncharacterized protein</fullName>
    </submittedName>
</protein>
<organism evidence="1 2">
    <name type="scientific">Streptosporangium pseudovulgare</name>
    <dbReference type="NCBI Taxonomy" id="35765"/>
    <lineage>
        <taxon>Bacteria</taxon>
        <taxon>Bacillati</taxon>
        <taxon>Actinomycetota</taxon>
        <taxon>Actinomycetes</taxon>
        <taxon>Streptosporangiales</taxon>
        <taxon>Streptosporangiaceae</taxon>
        <taxon>Streptosporangium</taxon>
    </lineage>
</organism>